<reference evidence="2 3" key="1">
    <citation type="journal article" date="2021" name="BMC Biol.">
        <title>Horizontally acquired antibacterial genes associated with adaptive radiation of ladybird beetles.</title>
        <authorList>
            <person name="Li H.S."/>
            <person name="Tang X.F."/>
            <person name="Huang Y.H."/>
            <person name="Xu Z.Y."/>
            <person name="Chen M.L."/>
            <person name="Du X.Y."/>
            <person name="Qiu B.Y."/>
            <person name="Chen P.T."/>
            <person name="Zhang W."/>
            <person name="Slipinski A."/>
            <person name="Escalona H.E."/>
            <person name="Waterhouse R.M."/>
            <person name="Zwick A."/>
            <person name="Pang H."/>
        </authorList>
    </citation>
    <scope>NUCLEOTIDE SEQUENCE [LARGE SCALE GENOMIC DNA]</scope>
    <source>
        <strain evidence="2">SYSU2018</strain>
    </source>
</reference>
<dbReference type="AlphaFoldDB" id="A0ABD2PBU7"/>
<dbReference type="EMBL" id="JABFTP020000185">
    <property type="protein sequence ID" value="KAL3288251.1"/>
    <property type="molecule type" value="Genomic_DNA"/>
</dbReference>
<comment type="caution">
    <text evidence="2">The sequence shown here is derived from an EMBL/GenBank/DDBJ whole genome shotgun (WGS) entry which is preliminary data.</text>
</comment>
<accession>A0ABD2PBU7</accession>
<keyword evidence="3" id="KW-1185">Reference proteome</keyword>
<dbReference type="Proteomes" id="UP001516400">
    <property type="component" value="Unassembled WGS sequence"/>
</dbReference>
<name>A0ABD2PBU7_9CUCU</name>
<feature type="compositionally biased region" description="Polar residues" evidence="1">
    <location>
        <begin position="70"/>
        <end position="79"/>
    </location>
</feature>
<gene>
    <name evidence="2" type="ORF">HHI36_002700</name>
</gene>
<feature type="region of interest" description="Disordered" evidence="1">
    <location>
        <begin position="133"/>
        <end position="169"/>
    </location>
</feature>
<sequence length="169" mass="18586">MPHNINNYITEAEDVKINEPTIALAHYSTDKARIAAPALTAIDSDATDAEDIEVDQHVIASSKFIDKSNKSTITVSSQLRPELDHETDKSAKTPTRNTNKAHVQTPSRTPSAIANIDNLAKIIRNTENIRKKETITPEAITPLPKVTPRTGRKGRKKGSSRILTDTPEK</sequence>
<feature type="compositionally biased region" description="Basic and acidic residues" evidence="1">
    <location>
        <begin position="81"/>
        <end position="91"/>
    </location>
</feature>
<evidence type="ECO:0000256" key="1">
    <source>
        <dbReference type="SAM" id="MobiDB-lite"/>
    </source>
</evidence>
<organism evidence="2 3">
    <name type="scientific">Cryptolaemus montrouzieri</name>
    <dbReference type="NCBI Taxonomy" id="559131"/>
    <lineage>
        <taxon>Eukaryota</taxon>
        <taxon>Metazoa</taxon>
        <taxon>Ecdysozoa</taxon>
        <taxon>Arthropoda</taxon>
        <taxon>Hexapoda</taxon>
        <taxon>Insecta</taxon>
        <taxon>Pterygota</taxon>
        <taxon>Neoptera</taxon>
        <taxon>Endopterygota</taxon>
        <taxon>Coleoptera</taxon>
        <taxon>Polyphaga</taxon>
        <taxon>Cucujiformia</taxon>
        <taxon>Coccinelloidea</taxon>
        <taxon>Coccinellidae</taxon>
        <taxon>Scymninae</taxon>
        <taxon>Scymnini</taxon>
        <taxon>Cryptolaemus</taxon>
    </lineage>
</organism>
<proteinExistence type="predicted"/>
<feature type="region of interest" description="Disordered" evidence="1">
    <location>
        <begin position="70"/>
        <end position="110"/>
    </location>
</feature>
<feature type="compositionally biased region" description="Polar residues" evidence="1">
    <location>
        <begin position="92"/>
        <end position="110"/>
    </location>
</feature>
<protein>
    <submittedName>
        <fullName evidence="2">Uncharacterized protein</fullName>
    </submittedName>
</protein>
<feature type="compositionally biased region" description="Basic residues" evidence="1">
    <location>
        <begin position="150"/>
        <end position="159"/>
    </location>
</feature>
<evidence type="ECO:0000313" key="3">
    <source>
        <dbReference type="Proteomes" id="UP001516400"/>
    </source>
</evidence>
<evidence type="ECO:0000313" key="2">
    <source>
        <dbReference type="EMBL" id="KAL3288251.1"/>
    </source>
</evidence>